<dbReference type="AlphaFoldDB" id="E4TYA1"/>
<dbReference type="RefSeq" id="WP_013461243.1">
    <property type="nucleotide sequence ID" value="NC_014762.1"/>
</dbReference>
<name>E4TYA1_SULKY</name>
<gene>
    <name evidence="1" type="ordered locus">Sulku_2386</name>
</gene>
<dbReference type="EMBL" id="CP002355">
    <property type="protein sequence ID" value="ADR35046.1"/>
    <property type="molecule type" value="Genomic_DNA"/>
</dbReference>
<accession>E4TYA1</accession>
<dbReference type="HOGENOM" id="CLU_758463_0_0_7"/>
<evidence type="ECO:0000313" key="2">
    <source>
        <dbReference type="Proteomes" id="UP000008721"/>
    </source>
</evidence>
<keyword evidence="2" id="KW-1185">Reference proteome</keyword>
<sequence>MISLDQLTVNGYPVLLTVDKIVRFLDEYEEMEKVIKIFEISSLMTHYTCAYDYRHSLCRNTEVHDVFKLMNVYGYGVCKQFSLMMEFLLDLCEIDNRVIYLGSPPKNRQNFDHFAIEVYLNGHAHYFDPNLGLYFINTQNTIASIEDIRHQNILQWVGSFSAEKWINANPSLRYLSDTDLFRQQYFDMFLHSEPFTLHDHRFPYKQELMSNRGTVKWYQYLEKKFYARHIFVTTVQPSKGVVDAVLTATTDALPVQNLLFTISKHNPTHTIEINDFPLLIIGCDMTFESASSSEIVLLVNGRSYPLHAAGETDIFEQIVTDNLFENPVYSLAIDSQYPVKTVRLRCQSSVYAQKIFDYIQPRELS</sequence>
<dbReference type="KEGG" id="sku:Sulku_2386"/>
<dbReference type="STRING" id="709032.Sulku_2386"/>
<dbReference type="Proteomes" id="UP000008721">
    <property type="component" value="Chromosome"/>
</dbReference>
<dbReference type="eggNOG" id="COG1305">
    <property type="taxonomic scope" value="Bacteria"/>
</dbReference>
<organism evidence="1 2">
    <name type="scientific">Sulfuricurvum kujiense (strain ATCC BAA-921 / DSM 16994 / JCM 11577 / YK-1)</name>
    <dbReference type="NCBI Taxonomy" id="709032"/>
    <lineage>
        <taxon>Bacteria</taxon>
        <taxon>Pseudomonadati</taxon>
        <taxon>Campylobacterota</taxon>
        <taxon>Epsilonproteobacteria</taxon>
        <taxon>Campylobacterales</taxon>
        <taxon>Sulfurimonadaceae</taxon>
        <taxon>Sulfuricurvum</taxon>
    </lineage>
</organism>
<protein>
    <submittedName>
        <fullName evidence="1">Uncharacterized protein</fullName>
    </submittedName>
</protein>
<proteinExistence type="predicted"/>
<evidence type="ECO:0000313" key="1">
    <source>
        <dbReference type="EMBL" id="ADR35046.1"/>
    </source>
</evidence>
<reference evidence="1 2" key="1">
    <citation type="journal article" date="2012" name="Stand. Genomic Sci.">
        <title>Complete genome sequence of the sulfur compounds oxidizing chemolithoautotroph Sulfuricurvum kujiense type strain (YK-1(T)).</title>
        <authorList>
            <person name="Han C."/>
            <person name="Kotsyurbenko O."/>
            <person name="Chertkov O."/>
            <person name="Held B."/>
            <person name="Lapidus A."/>
            <person name="Nolan M."/>
            <person name="Lucas S."/>
            <person name="Hammon N."/>
            <person name="Deshpande S."/>
            <person name="Cheng J.F."/>
            <person name="Tapia R."/>
            <person name="Goodwin L.A."/>
            <person name="Pitluck S."/>
            <person name="Liolios K."/>
            <person name="Pagani I."/>
            <person name="Ivanova N."/>
            <person name="Mavromatis K."/>
            <person name="Mikhailova N."/>
            <person name="Pati A."/>
            <person name="Chen A."/>
            <person name="Palaniappan K."/>
            <person name="Land M."/>
            <person name="Hauser L."/>
            <person name="Chang Y.J."/>
            <person name="Jeffries C.D."/>
            <person name="Brambilla E.M."/>
            <person name="Rohde M."/>
            <person name="Spring S."/>
            <person name="Sikorski J."/>
            <person name="Goker M."/>
            <person name="Woyke T."/>
            <person name="Bristow J."/>
            <person name="Eisen J.A."/>
            <person name="Markowitz V."/>
            <person name="Hugenholtz P."/>
            <person name="Kyrpides N.C."/>
            <person name="Klenk H.P."/>
            <person name="Detter J.C."/>
        </authorList>
    </citation>
    <scope>NUCLEOTIDE SEQUENCE [LARGE SCALE GENOMIC DNA]</scope>
    <source>
        <strain evidence="2">ATCC BAA-921 / DSM 16994 / JCM 11577 / YK-1</strain>
    </source>
</reference>